<evidence type="ECO:0000313" key="3">
    <source>
        <dbReference type="Proteomes" id="UP000712600"/>
    </source>
</evidence>
<organism evidence="2 3">
    <name type="scientific">Brassica cretica</name>
    <name type="common">Mustard</name>
    <dbReference type="NCBI Taxonomy" id="69181"/>
    <lineage>
        <taxon>Eukaryota</taxon>
        <taxon>Viridiplantae</taxon>
        <taxon>Streptophyta</taxon>
        <taxon>Embryophyta</taxon>
        <taxon>Tracheophyta</taxon>
        <taxon>Spermatophyta</taxon>
        <taxon>Magnoliopsida</taxon>
        <taxon>eudicotyledons</taxon>
        <taxon>Gunneridae</taxon>
        <taxon>Pentapetalae</taxon>
        <taxon>rosids</taxon>
        <taxon>malvids</taxon>
        <taxon>Brassicales</taxon>
        <taxon>Brassicaceae</taxon>
        <taxon>Brassiceae</taxon>
        <taxon>Brassica</taxon>
    </lineage>
</organism>
<evidence type="ECO:0000313" key="2">
    <source>
        <dbReference type="EMBL" id="KAF3503817.1"/>
    </source>
</evidence>
<dbReference type="AlphaFoldDB" id="A0A8S9NPF2"/>
<keyword evidence="1" id="KW-0472">Membrane</keyword>
<feature type="transmembrane region" description="Helical" evidence="1">
    <location>
        <begin position="161"/>
        <end position="179"/>
    </location>
</feature>
<evidence type="ECO:0008006" key="4">
    <source>
        <dbReference type="Google" id="ProtNLM"/>
    </source>
</evidence>
<accession>A0A8S9NPF2</accession>
<keyword evidence="1" id="KW-0812">Transmembrane</keyword>
<dbReference type="EMBL" id="QGKX02001621">
    <property type="protein sequence ID" value="KAF3503817.1"/>
    <property type="molecule type" value="Genomic_DNA"/>
</dbReference>
<keyword evidence="1" id="KW-1133">Transmembrane helix</keyword>
<comment type="caution">
    <text evidence="2">The sequence shown here is derived from an EMBL/GenBank/DDBJ whole genome shotgun (WGS) entry which is preliminary data.</text>
</comment>
<dbReference type="PANTHER" id="PTHR33538:SF2">
    <property type="entry name" value="PROTEIN GAMETE EXPRESSED 1"/>
    <property type="match status" value="1"/>
</dbReference>
<evidence type="ECO:0000256" key="1">
    <source>
        <dbReference type="SAM" id="Phobius"/>
    </source>
</evidence>
<dbReference type="Proteomes" id="UP000712600">
    <property type="component" value="Unassembled WGS sequence"/>
</dbReference>
<gene>
    <name evidence="2" type="ORF">F2Q69_00043733</name>
</gene>
<dbReference type="PANTHER" id="PTHR33538">
    <property type="entry name" value="PROTEIN GAMETE EXPRESSED 1"/>
    <property type="match status" value="1"/>
</dbReference>
<sequence>MTSSSFSPPLDIAIRSGTILRFLPSHIELCSVLAVGASKPASFFRNSRFEEVNSTGESVPEVAIAGASGEIVLRRRPGEFQSEALQESRSTLQRFAEFSQEQQEDLAKRQEQLQQVHDHLFENSKSMLAAQEAFEAKQASMFVALDKLFALHNAMLLESRVIKAFFIYFLSIFVIYMFTSTKQTYTIRPRLYIGLCVTLGLEVASLRYVNDEEHRVWIINVLRSLFAVLASAQLLHAAFTYRDYEVLNHNILLRLVDKVSSMQSKRDLLWDEDTDSEVDWNSWIDTDITDDDDSLGDPDYRIPEQFKDNVGFTSSMTKRLYNLRPR</sequence>
<dbReference type="InterPro" id="IPR040346">
    <property type="entry name" value="GEX1/Brambleberry"/>
</dbReference>
<reference evidence="2" key="1">
    <citation type="submission" date="2019-12" db="EMBL/GenBank/DDBJ databases">
        <title>Genome sequencing and annotation of Brassica cretica.</title>
        <authorList>
            <person name="Studholme D.J."/>
            <person name="Sarris P."/>
        </authorList>
    </citation>
    <scope>NUCLEOTIDE SEQUENCE</scope>
    <source>
        <strain evidence="2">PFS-109/04</strain>
        <tissue evidence="2">Leaf</tissue>
    </source>
</reference>
<protein>
    <recommendedName>
        <fullName evidence="4">Protein GAMETE EXPRESSED 1</fullName>
    </recommendedName>
</protein>
<proteinExistence type="predicted"/>
<name>A0A8S9NPF2_BRACR</name>